<dbReference type="GO" id="GO:0040029">
    <property type="term" value="P:epigenetic regulation of gene expression"/>
    <property type="evidence" value="ECO:0007669"/>
    <property type="project" value="TreeGrafter"/>
</dbReference>
<accession>A0A2K8L4K1</accession>
<dbReference type="PANTHER" id="PTHR10625:SF10">
    <property type="entry name" value="HISTONE DEACETYLASE HDAC1"/>
    <property type="match status" value="1"/>
</dbReference>
<feature type="domain" description="Histone deacetylase" evidence="5">
    <location>
        <begin position="22"/>
        <end position="312"/>
    </location>
</feature>
<dbReference type="InterPro" id="IPR000286">
    <property type="entry name" value="HDACs"/>
</dbReference>
<keyword evidence="7" id="KW-1185">Reference proteome</keyword>
<evidence type="ECO:0000256" key="2">
    <source>
        <dbReference type="ARBA" id="ARBA00005947"/>
    </source>
</evidence>
<protein>
    <recommendedName>
        <fullName evidence="3">Acetoin utilization protein AcuC</fullName>
    </recommendedName>
</protein>
<comment type="similarity">
    <text evidence="2">Belongs to the histone deacetylase family.</text>
</comment>
<gene>
    <name evidence="6" type="ORF">Ga0123461_2361</name>
</gene>
<dbReference type="SUPFAM" id="SSF52768">
    <property type="entry name" value="Arginase/deacetylase"/>
    <property type="match status" value="1"/>
</dbReference>
<organism evidence="6 7">
    <name type="scientific">Mariprofundus aestuarium</name>
    <dbReference type="NCBI Taxonomy" id="1921086"/>
    <lineage>
        <taxon>Bacteria</taxon>
        <taxon>Pseudomonadati</taxon>
        <taxon>Pseudomonadota</taxon>
        <taxon>Candidatius Mariprofundia</taxon>
        <taxon>Mariprofundales</taxon>
        <taxon>Mariprofundaceae</taxon>
        <taxon>Mariprofundus</taxon>
    </lineage>
</organism>
<evidence type="ECO:0000259" key="5">
    <source>
        <dbReference type="Pfam" id="PF00850"/>
    </source>
</evidence>
<dbReference type="KEGG" id="maes:Ga0123461_2361"/>
<comment type="pathway">
    <text evidence="1">Ketone degradation; acetoin degradation.</text>
</comment>
<dbReference type="Proteomes" id="UP000231701">
    <property type="component" value="Chromosome"/>
</dbReference>
<dbReference type="RefSeq" id="WP_100278492.1">
    <property type="nucleotide sequence ID" value="NZ_CP018799.1"/>
</dbReference>
<dbReference type="CDD" id="cd09994">
    <property type="entry name" value="HDAC_AcuC_like"/>
    <property type="match status" value="1"/>
</dbReference>
<dbReference type="GO" id="GO:0045150">
    <property type="term" value="P:acetoin catabolic process"/>
    <property type="evidence" value="ECO:0007669"/>
    <property type="project" value="UniProtKB-UniPathway"/>
</dbReference>
<evidence type="ECO:0000313" key="6">
    <source>
        <dbReference type="EMBL" id="ATX80761.1"/>
    </source>
</evidence>
<keyword evidence="4" id="KW-0006">Acetoin catabolism</keyword>
<reference evidence="6 7" key="1">
    <citation type="submission" date="2016-12" db="EMBL/GenBank/DDBJ databases">
        <title>Isolation and genomic insights into novel planktonic Zetaproteobacteria from stratified waters of the Chesapeake Bay.</title>
        <authorList>
            <person name="McAllister S.M."/>
            <person name="Kato S."/>
            <person name="Chan C.S."/>
            <person name="Chiu B.K."/>
            <person name="Field E.K."/>
        </authorList>
    </citation>
    <scope>NUCLEOTIDE SEQUENCE [LARGE SCALE GENOMIC DNA]</scope>
    <source>
        <strain evidence="6 7">CP-5</strain>
    </source>
</reference>
<dbReference type="InterPro" id="IPR023801">
    <property type="entry name" value="His_deacetylse_dom"/>
</dbReference>
<evidence type="ECO:0000256" key="4">
    <source>
        <dbReference type="ARBA" id="ARBA00022627"/>
    </source>
</evidence>
<dbReference type="PRINTS" id="PR01270">
    <property type="entry name" value="HDASUPER"/>
</dbReference>
<sequence length="316" mass="34469">MQHAVQLFLGPGLARYGFGEGHPFGPDRMDAFWQEALRQELDKRVSIGAPVMADREAIMCFHTPEYIDRVIERSESGSGYLDYGDTPAFKGIYKAAATVVGTVLAAAEEAINGSHSRCFIPIAGLHHARRNMAAGFCVFNDAGVLIETLRSRYGIKRIAYVDIDAHHCDGVFYAFETDPDLCIVDIHEDGAHLYPGTGFTDETGKGVAKGTKLNLPMRPGANDDDFLRAWPEAESFIRTLFKPEFIIFQCGADSIDGDPITDMRFTPQAHAHAAASLCRIADEFSKGRIIALGGGGYNRANLAKGWCAVLSAFIDS</sequence>
<dbReference type="Pfam" id="PF00850">
    <property type="entry name" value="Hist_deacetyl"/>
    <property type="match status" value="1"/>
</dbReference>
<dbReference type="InterPro" id="IPR037138">
    <property type="entry name" value="His_deacetylse_dom_sf"/>
</dbReference>
<dbReference type="AlphaFoldDB" id="A0A2K8L4K1"/>
<dbReference type="EMBL" id="CP018799">
    <property type="protein sequence ID" value="ATX80761.1"/>
    <property type="molecule type" value="Genomic_DNA"/>
</dbReference>
<evidence type="ECO:0000313" key="7">
    <source>
        <dbReference type="Proteomes" id="UP000231701"/>
    </source>
</evidence>
<dbReference type="InterPro" id="IPR023696">
    <property type="entry name" value="Ureohydrolase_dom_sf"/>
</dbReference>
<name>A0A2K8L4K1_MARES</name>
<dbReference type="OrthoDB" id="9808367at2"/>
<proteinExistence type="inferred from homology"/>
<evidence type="ECO:0000256" key="3">
    <source>
        <dbReference type="ARBA" id="ARBA00020218"/>
    </source>
</evidence>
<dbReference type="UniPathway" id="UPA00040"/>
<evidence type="ECO:0000256" key="1">
    <source>
        <dbReference type="ARBA" id="ARBA00005101"/>
    </source>
</evidence>
<dbReference type="InterPro" id="IPR003085">
    <property type="entry name" value="AcuC"/>
</dbReference>
<dbReference type="GO" id="GO:0004407">
    <property type="term" value="F:histone deacetylase activity"/>
    <property type="evidence" value="ECO:0007669"/>
    <property type="project" value="TreeGrafter"/>
</dbReference>
<dbReference type="Gene3D" id="3.40.800.20">
    <property type="entry name" value="Histone deacetylase domain"/>
    <property type="match status" value="1"/>
</dbReference>
<dbReference type="PANTHER" id="PTHR10625">
    <property type="entry name" value="HISTONE DEACETYLASE HDAC1-RELATED"/>
    <property type="match status" value="1"/>
</dbReference>